<sequence>MFKSVLGLHSASQSKVTVEKNSDHDINTVDKKEEILKNGHISEDATVKPPLHSNFAEQAEPANMRTAEPSTTSKPSKTSSLSKLEPDTQKSLSQKENSKEVILNAKKSSKQTSRDDLLTQTLKKSTSKTSQNEIQVHAPENDVVPGWNPSTFAGYDLPSSHSSNAASTESVLIAEHEKTPEFHESSPKLVKAVSKPSSMKGGKGGRSFSYTGKEGSSTKSLKAVFDTMPPQVKEYEPEPPRESITAALNDDPSRVNTSIWDDILSYDAAVHK</sequence>
<accession>A0A1Y2CHA8</accession>
<feature type="compositionally biased region" description="Low complexity" evidence="1">
    <location>
        <begin position="159"/>
        <end position="170"/>
    </location>
</feature>
<feature type="compositionally biased region" description="Basic and acidic residues" evidence="1">
    <location>
        <begin position="174"/>
        <end position="186"/>
    </location>
</feature>
<gene>
    <name evidence="2" type="ORF">BCR33DRAFT_128583</name>
</gene>
<reference evidence="2 3" key="1">
    <citation type="submission" date="2016-07" db="EMBL/GenBank/DDBJ databases">
        <title>Pervasive Adenine N6-methylation of Active Genes in Fungi.</title>
        <authorList>
            <consortium name="DOE Joint Genome Institute"/>
            <person name="Mondo S.J."/>
            <person name="Dannebaum R.O."/>
            <person name="Kuo R.C."/>
            <person name="Labutti K."/>
            <person name="Haridas S."/>
            <person name="Kuo A."/>
            <person name="Salamov A."/>
            <person name="Ahrendt S.R."/>
            <person name="Lipzen A."/>
            <person name="Sullivan W."/>
            <person name="Andreopoulos W.B."/>
            <person name="Clum A."/>
            <person name="Lindquist E."/>
            <person name="Daum C."/>
            <person name="Ramamoorthy G.K."/>
            <person name="Gryganskyi A."/>
            <person name="Culley D."/>
            <person name="Magnuson J.K."/>
            <person name="James T.Y."/>
            <person name="O'Malley M.A."/>
            <person name="Stajich J.E."/>
            <person name="Spatafora J.W."/>
            <person name="Visel A."/>
            <person name="Grigoriev I.V."/>
        </authorList>
    </citation>
    <scope>NUCLEOTIDE SEQUENCE [LARGE SCALE GENOMIC DNA]</scope>
    <source>
        <strain evidence="2 3">JEL800</strain>
    </source>
</reference>
<evidence type="ECO:0000313" key="3">
    <source>
        <dbReference type="Proteomes" id="UP000193642"/>
    </source>
</evidence>
<feature type="compositionally biased region" description="Low complexity" evidence="1">
    <location>
        <begin position="68"/>
        <end position="83"/>
    </location>
</feature>
<evidence type="ECO:0000256" key="1">
    <source>
        <dbReference type="SAM" id="MobiDB-lite"/>
    </source>
</evidence>
<keyword evidence="3" id="KW-1185">Reference proteome</keyword>
<dbReference type="EMBL" id="MCGO01000016">
    <property type="protein sequence ID" value="ORY46441.1"/>
    <property type="molecule type" value="Genomic_DNA"/>
</dbReference>
<evidence type="ECO:0000313" key="2">
    <source>
        <dbReference type="EMBL" id="ORY46441.1"/>
    </source>
</evidence>
<dbReference type="AlphaFoldDB" id="A0A1Y2CHA8"/>
<organism evidence="2 3">
    <name type="scientific">Rhizoclosmatium globosum</name>
    <dbReference type="NCBI Taxonomy" id="329046"/>
    <lineage>
        <taxon>Eukaryota</taxon>
        <taxon>Fungi</taxon>
        <taxon>Fungi incertae sedis</taxon>
        <taxon>Chytridiomycota</taxon>
        <taxon>Chytridiomycota incertae sedis</taxon>
        <taxon>Chytridiomycetes</taxon>
        <taxon>Chytridiales</taxon>
        <taxon>Chytriomycetaceae</taxon>
        <taxon>Rhizoclosmatium</taxon>
    </lineage>
</organism>
<protein>
    <submittedName>
        <fullName evidence="2">Uncharacterized protein</fullName>
    </submittedName>
</protein>
<feature type="compositionally biased region" description="Basic and acidic residues" evidence="1">
    <location>
        <begin position="17"/>
        <end position="46"/>
    </location>
</feature>
<proteinExistence type="predicted"/>
<dbReference type="OrthoDB" id="10566203at2759"/>
<feature type="region of interest" description="Disordered" evidence="1">
    <location>
        <begin position="1"/>
        <end position="252"/>
    </location>
</feature>
<comment type="caution">
    <text evidence="2">The sequence shown here is derived from an EMBL/GenBank/DDBJ whole genome shotgun (WGS) entry which is preliminary data.</text>
</comment>
<dbReference type="Proteomes" id="UP000193642">
    <property type="component" value="Unassembled WGS sequence"/>
</dbReference>
<feature type="compositionally biased region" description="Low complexity" evidence="1">
    <location>
        <begin position="118"/>
        <end position="131"/>
    </location>
</feature>
<name>A0A1Y2CHA8_9FUNG</name>